<name>D6ZCX8_SEGRD</name>
<dbReference type="GO" id="GO:0019171">
    <property type="term" value="F:(3R)-hydroxyacyl-[acyl-carrier-protein] dehydratase activity"/>
    <property type="evidence" value="ECO:0007669"/>
    <property type="project" value="TreeGrafter"/>
</dbReference>
<gene>
    <name evidence="2" type="ordered locus">Srot_2731</name>
</gene>
<dbReference type="KEGG" id="srt:Srot_2731"/>
<dbReference type="OrthoDB" id="5415111at2"/>
<dbReference type="AlphaFoldDB" id="D6ZCX8"/>
<dbReference type="InterPro" id="IPR054849">
    <property type="entry name" value="UPF0336_fam"/>
</dbReference>
<dbReference type="Pfam" id="PF13452">
    <property type="entry name" value="FAS1_DH_region"/>
    <property type="match status" value="1"/>
</dbReference>
<dbReference type="EMBL" id="CP001958">
    <property type="protein sequence ID" value="ADG99165.1"/>
    <property type="molecule type" value="Genomic_DNA"/>
</dbReference>
<dbReference type="InterPro" id="IPR029069">
    <property type="entry name" value="HotDog_dom_sf"/>
</dbReference>
<sequence length="180" mass="20485">MRMSRTLERDAAPIHDLSGHVGYVYTHPDYYEISREVIRDFARAAQDFHPFHWDEEAARAAGHPTIMAPITFASAYGIRIHEHMYRELNYVPGPMVQSEQKFQYSRPIYAGDRLRCEVEITSFRSSLGADISETKNTATLWDTGEPVLVGWTKLAARTGAVMDENVAKLVDEVMMRGNYA</sequence>
<dbReference type="NCBIfam" id="NF040624">
    <property type="entry name" value="HadA"/>
    <property type="match status" value="1"/>
</dbReference>
<dbReference type="GO" id="GO:0006633">
    <property type="term" value="P:fatty acid biosynthetic process"/>
    <property type="evidence" value="ECO:0007669"/>
    <property type="project" value="TreeGrafter"/>
</dbReference>
<reference evidence="2 3" key="1">
    <citation type="journal article" date="2010" name="Stand. Genomic Sci.">
        <title>Complete genome sequence of Segniliparus rotundus type strain (CDC 1076).</title>
        <authorList>
            <person name="Sikorski J."/>
            <person name="Lapidus A."/>
            <person name="Copeland A."/>
            <person name="Misra M."/>
            <person name="Glavina Del Rio T."/>
            <person name="Nolan M."/>
            <person name="Lucas S."/>
            <person name="Chen F."/>
            <person name="Tice H."/>
            <person name="Cheng J.F."/>
            <person name="Jando M."/>
            <person name="Schneider S."/>
            <person name="Bruce D."/>
            <person name="Goodwin L."/>
            <person name="Pitluck S."/>
            <person name="Liolios K."/>
            <person name="Mikhailova N."/>
            <person name="Pati A."/>
            <person name="Ivanova N."/>
            <person name="Mavromatis K."/>
            <person name="Chen A."/>
            <person name="Palaniappan K."/>
            <person name="Chertkov O."/>
            <person name="Land M."/>
            <person name="Hauser L."/>
            <person name="Chang Y.J."/>
            <person name="Jeffries C.D."/>
            <person name="Brettin T."/>
            <person name="Detter J.C."/>
            <person name="Han C."/>
            <person name="Rohde M."/>
            <person name="Goker M."/>
            <person name="Bristow J."/>
            <person name="Eisen J.A."/>
            <person name="Markowitz V."/>
            <person name="Hugenholtz P."/>
            <person name="Kyrpides N.C."/>
            <person name="Klenk H.P."/>
        </authorList>
    </citation>
    <scope>NUCLEOTIDE SEQUENCE [LARGE SCALE GENOMIC DNA]</scope>
    <source>
        <strain evidence="3">ATCC BAA-972 / CDC 1076 / CIP 108378 / DSM 44985 / JCM 13578</strain>
    </source>
</reference>
<dbReference type="SUPFAM" id="SSF54637">
    <property type="entry name" value="Thioesterase/thiol ester dehydrase-isomerase"/>
    <property type="match status" value="1"/>
</dbReference>
<dbReference type="InterPro" id="IPR039569">
    <property type="entry name" value="FAS1-like_DH_region"/>
</dbReference>
<dbReference type="Proteomes" id="UP000002247">
    <property type="component" value="Chromosome"/>
</dbReference>
<dbReference type="CDD" id="cd03441">
    <property type="entry name" value="R_hydratase_like"/>
    <property type="match status" value="1"/>
</dbReference>
<evidence type="ECO:0000313" key="2">
    <source>
        <dbReference type="EMBL" id="ADG99165.1"/>
    </source>
</evidence>
<evidence type="ECO:0000259" key="1">
    <source>
        <dbReference type="Pfam" id="PF13452"/>
    </source>
</evidence>
<keyword evidence="3" id="KW-1185">Reference proteome</keyword>
<proteinExistence type="predicted"/>
<accession>D6ZCX8</accession>
<organism evidence="2 3">
    <name type="scientific">Segniliparus rotundus (strain ATCC BAA-972 / CDC 1076 / CIP 108378 / DSM 44985 / JCM 13578)</name>
    <dbReference type="NCBI Taxonomy" id="640132"/>
    <lineage>
        <taxon>Bacteria</taxon>
        <taxon>Bacillati</taxon>
        <taxon>Actinomycetota</taxon>
        <taxon>Actinomycetes</taxon>
        <taxon>Mycobacteriales</taxon>
        <taxon>Segniliparaceae</taxon>
        <taxon>Segniliparus</taxon>
    </lineage>
</organism>
<dbReference type="PANTHER" id="PTHR43437:SF3">
    <property type="entry name" value="HYDROXYACYL-THIOESTER DEHYDRATASE TYPE 2, MITOCHONDRIAL"/>
    <property type="match status" value="1"/>
</dbReference>
<dbReference type="InterPro" id="IPR050965">
    <property type="entry name" value="UPF0336/Enoyl-CoA_hydratase"/>
</dbReference>
<dbReference type="eggNOG" id="COG2030">
    <property type="taxonomic scope" value="Bacteria"/>
</dbReference>
<protein>
    <submittedName>
        <fullName evidence="2">MaoC domain protein dehydratase</fullName>
    </submittedName>
</protein>
<dbReference type="Gene3D" id="3.10.129.10">
    <property type="entry name" value="Hotdog Thioesterase"/>
    <property type="match status" value="1"/>
</dbReference>
<dbReference type="STRING" id="640132.Srot_2731"/>
<evidence type="ECO:0000313" key="3">
    <source>
        <dbReference type="Proteomes" id="UP000002247"/>
    </source>
</evidence>
<dbReference type="HOGENOM" id="CLU_116276_0_1_11"/>
<feature type="domain" description="FAS1-like dehydratase" evidence="1">
    <location>
        <begin position="20"/>
        <end position="147"/>
    </location>
</feature>
<dbReference type="PANTHER" id="PTHR43437">
    <property type="entry name" value="HYDROXYACYL-THIOESTER DEHYDRATASE TYPE 2, MITOCHONDRIAL-RELATED"/>
    <property type="match status" value="1"/>
</dbReference>